<organism evidence="2 3">
    <name type="scientific">Pholiota conissans</name>
    <dbReference type="NCBI Taxonomy" id="109636"/>
    <lineage>
        <taxon>Eukaryota</taxon>
        <taxon>Fungi</taxon>
        <taxon>Dikarya</taxon>
        <taxon>Basidiomycota</taxon>
        <taxon>Agaricomycotina</taxon>
        <taxon>Agaricomycetes</taxon>
        <taxon>Agaricomycetidae</taxon>
        <taxon>Agaricales</taxon>
        <taxon>Agaricineae</taxon>
        <taxon>Strophariaceae</taxon>
        <taxon>Pholiota</taxon>
    </lineage>
</organism>
<evidence type="ECO:0000313" key="2">
    <source>
        <dbReference type="EMBL" id="KAF9470201.1"/>
    </source>
</evidence>
<evidence type="ECO:0000256" key="1">
    <source>
        <dbReference type="SAM" id="MobiDB-lite"/>
    </source>
</evidence>
<reference evidence="2" key="1">
    <citation type="submission" date="2020-11" db="EMBL/GenBank/DDBJ databases">
        <authorList>
            <consortium name="DOE Joint Genome Institute"/>
            <person name="Ahrendt S."/>
            <person name="Riley R."/>
            <person name="Andreopoulos W."/>
            <person name="Labutti K."/>
            <person name="Pangilinan J."/>
            <person name="Ruiz-Duenas F.J."/>
            <person name="Barrasa J.M."/>
            <person name="Sanchez-Garcia M."/>
            <person name="Camarero S."/>
            <person name="Miyauchi S."/>
            <person name="Serrano A."/>
            <person name="Linde D."/>
            <person name="Babiker R."/>
            <person name="Drula E."/>
            <person name="Ayuso-Fernandez I."/>
            <person name="Pacheco R."/>
            <person name="Padilla G."/>
            <person name="Ferreira P."/>
            <person name="Barriuso J."/>
            <person name="Kellner H."/>
            <person name="Castanera R."/>
            <person name="Alfaro M."/>
            <person name="Ramirez L."/>
            <person name="Pisabarro A.G."/>
            <person name="Kuo A."/>
            <person name="Tritt A."/>
            <person name="Lipzen A."/>
            <person name="He G."/>
            <person name="Yan M."/>
            <person name="Ng V."/>
            <person name="Cullen D."/>
            <person name="Martin F."/>
            <person name="Rosso M.-N."/>
            <person name="Henrissat B."/>
            <person name="Hibbett D."/>
            <person name="Martinez A.T."/>
            <person name="Grigoriev I.V."/>
        </authorList>
    </citation>
    <scope>NUCLEOTIDE SEQUENCE</scope>
    <source>
        <strain evidence="2">CIRM-BRFM 674</strain>
    </source>
</reference>
<dbReference type="EMBL" id="MU156172">
    <property type="protein sequence ID" value="KAF9470201.1"/>
    <property type="molecule type" value="Genomic_DNA"/>
</dbReference>
<feature type="compositionally biased region" description="Basic and acidic residues" evidence="1">
    <location>
        <begin position="28"/>
        <end position="43"/>
    </location>
</feature>
<dbReference type="Proteomes" id="UP000807469">
    <property type="component" value="Unassembled WGS sequence"/>
</dbReference>
<feature type="region of interest" description="Disordered" evidence="1">
    <location>
        <begin position="112"/>
        <end position="153"/>
    </location>
</feature>
<feature type="region of interest" description="Disordered" evidence="1">
    <location>
        <begin position="1"/>
        <end position="73"/>
    </location>
</feature>
<dbReference type="AlphaFoldDB" id="A0A9P5YK21"/>
<accession>A0A9P5YK21</accession>
<sequence>MGDRARTIGSEENAKRGGKASGRGGRTTGKEDRRRATQEDGGRARRMVQPPPTASCGRGSDDNDGCDGWRVGRRKVGVRKGEDVWVTKASEDVHRGSVDDDGWAMMERVDGEECGEHERGEGGQAVKERASKEMRESGRARREQERRGRAEGRGRSPVLACPLVLTSLAISFCHPLPPLPPSSITFLSFMPSPLALVSLFLHLGGLNEGPGGGEYGAGPGCRWETAMARIGTAPRAASAAVFGQCQC</sequence>
<proteinExistence type="predicted"/>
<comment type="caution">
    <text evidence="2">The sequence shown here is derived from an EMBL/GenBank/DDBJ whole genome shotgun (WGS) entry which is preliminary data.</text>
</comment>
<evidence type="ECO:0000313" key="3">
    <source>
        <dbReference type="Proteomes" id="UP000807469"/>
    </source>
</evidence>
<gene>
    <name evidence="2" type="ORF">BDN70DRAFT_902304</name>
</gene>
<name>A0A9P5YK21_9AGAR</name>
<keyword evidence="3" id="KW-1185">Reference proteome</keyword>
<protein>
    <submittedName>
        <fullName evidence="2">Uncharacterized protein</fullName>
    </submittedName>
</protein>